<dbReference type="UniPathway" id="UPA00219"/>
<keyword evidence="10" id="KW-1185">Reference proteome</keyword>
<keyword evidence="4 7" id="KW-0133">Cell shape</keyword>
<comment type="caution">
    <text evidence="7">Lacks conserved residue(s) required for the propagation of feature annotation.</text>
</comment>
<dbReference type="GO" id="GO:0016740">
    <property type="term" value="F:transferase activity"/>
    <property type="evidence" value="ECO:0007669"/>
    <property type="project" value="UniProtKB-KW"/>
</dbReference>
<evidence type="ECO:0000256" key="2">
    <source>
        <dbReference type="ARBA" id="ARBA00005992"/>
    </source>
</evidence>
<evidence type="ECO:0000256" key="7">
    <source>
        <dbReference type="PROSITE-ProRule" id="PRU01373"/>
    </source>
</evidence>
<dbReference type="CDD" id="cd16913">
    <property type="entry name" value="YkuD_like"/>
    <property type="match status" value="1"/>
</dbReference>
<dbReference type="AlphaFoldDB" id="A0A2R8BNV0"/>
<evidence type="ECO:0000256" key="3">
    <source>
        <dbReference type="ARBA" id="ARBA00022679"/>
    </source>
</evidence>
<feature type="domain" description="L,D-TPase catalytic" evidence="8">
    <location>
        <begin position="1"/>
        <end position="41"/>
    </location>
</feature>
<sequence>MKRNHRISLDRRSSNGCIGLCNEHIAEVFARVPVGTQIKLI</sequence>
<dbReference type="GO" id="GO:0009252">
    <property type="term" value="P:peptidoglycan biosynthetic process"/>
    <property type="evidence" value="ECO:0007669"/>
    <property type="project" value="UniProtKB-UniPathway"/>
</dbReference>
<proteinExistence type="inferred from homology"/>
<evidence type="ECO:0000256" key="5">
    <source>
        <dbReference type="ARBA" id="ARBA00022984"/>
    </source>
</evidence>
<evidence type="ECO:0000313" key="9">
    <source>
        <dbReference type="EMBL" id="SPH25015.1"/>
    </source>
</evidence>
<dbReference type="EMBL" id="OMOQ01000007">
    <property type="protein sequence ID" value="SPH25015.1"/>
    <property type="molecule type" value="Genomic_DNA"/>
</dbReference>
<evidence type="ECO:0000313" key="10">
    <source>
        <dbReference type="Proteomes" id="UP000244924"/>
    </source>
</evidence>
<gene>
    <name evidence="9" type="ORF">DEA8626_04050</name>
</gene>
<evidence type="ECO:0000256" key="1">
    <source>
        <dbReference type="ARBA" id="ARBA00004752"/>
    </source>
</evidence>
<dbReference type="PROSITE" id="PS52029">
    <property type="entry name" value="LD_TPASE"/>
    <property type="match status" value="1"/>
</dbReference>
<keyword evidence="5 7" id="KW-0573">Peptidoglycan synthesis</keyword>
<dbReference type="InterPro" id="IPR038063">
    <property type="entry name" value="Transpep_catalytic_dom"/>
</dbReference>
<dbReference type="Proteomes" id="UP000244924">
    <property type="component" value="Unassembled WGS sequence"/>
</dbReference>
<organism evidence="9 10">
    <name type="scientific">Albidovulum aquaemixtae</name>
    <dbReference type="NCBI Taxonomy" id="1542388"/>
    <lineage>
        <taxon>Bacteria</taxon>
        <taxon>Pseudomonadati</taxon>
        <taxon>Pseudomonadota</taxon>
        <taxon>Alphaproteobacteria</taxon>
        <taxon>Rhodobacterales</taxon>
        <taxon>Paracoccaceae</taxon>
        <taxon>Albidovulum</taxon>
    </lineage>
</organism>
<protein>
    <recommendedName>
        <fullName evidence="8">L,D-TPase catalytic domain-containing protein</fullName>
    </recommendedName>
</protein>
<dbReference type="GO" id="GO:0008360">
    <property type="term" value="P:regulation of cell shape"/>
    <property type="evidence" value="ECO:0007669"/>
    <property type="project" value="UniProtKB-UniRule"/>
</dbReference>
<comment type="pathway">
    <text evidence="1 7">Cell wall biogenesis; peptidoglycan biosynthesis.</text>
</comment>
<dbReference type="GO" id="GO:0004180">
    <property type="term" value="F:carboxypeptidase activity"/>
    <property type="evidence" value="ECO:0007669"/>
    <property type="project" value="UniProtKB-ARBA"/>
</dbReference>
<name>A0A2R8BNV0_9RHOB</name>
<dbReference type="Gene3D" id="2.40.440.10">
    <property type="entry name" value="L,D-transpeptidase catalytic domain-like"/>
    <property type="match status" value="1"/>
</dbReference>
<reference evidence="9 10" key="1">
    <citation type="submission" date="2018-03" db="EMBL/GenBank/DDBJ databases">
        <authorList>
            <person name="Keele B.F."/>
        </authorList>
    </citation>
    <scope>NUCLEOTIDE SEQUENCE [LARGE SCALE GENOMIC DNA]</scope>
    <source>
        <strain evidence="9 10">CECT 8626</strain>
    </source>
</reference>
<evidence type="ECO:0000256" key="6">
    <source>
        <dbReference type="ARBA" id="ARBA00023316"/>
    </source>
</evidence>
<keyword evidence="3" id="KW-0808">Transferase</keyword>
<evidence type="ECO:0000259" key="8">
    <source>
        <dbReference type="PROSITE" id="PS52029"/>
    </source>
</evidence>
<dbReference type="SUPFAM" id="SSF141523">
    <property type="entry name" value="L,D-transpeptidase catalytic domain-like"/>
    <property type="match status" value="1"/>
</dbReference>
<evidence type="ECO:0000256" key="4">
    <source>
        <dbReference type="ARBA" id="ARBA00022960"/>
    </source>
</evidence>
<dbReference type="Pfam" id="PF03734">
    <property type="entry name" value="YkuD"/>
    <property type="match status" value="1"/>
</dbReference>
<dbReference type="InterPro" id="IPR005490">
    <property type="entry name" value="LD_TPept_cat_dom"/>
</dbReference>
<keyword evidence="6 7" id="KW-0961">Cell wall biogenesis/degradation</keyword>
<accession>A0A2R8BNV0</accession>
<dbReference type="GO" id="GO:0071555">
    <property type="term" value="P:cell wall organization"/>
    <property type="evidence" value="ECO:0007669"/>
    <property type="project" value="UniProtKB-UniRule"/>
</dbReference>
<comment type="similarity">
    <text evidence="2">Belongs to the YkuD family.</text>
</comment>
<dbReference type="OrthoDB" id="8478453at2"/>